<feature type="transmembrane region" description="Helical" evidence="1">
    <location>
        <begin position="241"/>
        <end position="257"/>
    </location>
</feature>
<sequence length="459" mass="49264">MNGCLKIKFSLFIVLILMGLSLELSAQSVYTARGFWEESNKPTYKQIKLKQVLGEPISDDEIGYLNDFEVFLASYYEKMSPEERAKYEKMRVEWDREITAPQKTIIQPEEFEWRGIDRAVNIGYGIYYGASLVSAFEIDNAGAIGIPLVTGGLWALGPILNPKKYDNIDRSVVRAANAGKFLGLIYGGSLGLIAVGNSSDEGRAAFIMSSVGSIAFGEVAFQMQKNRKYSDGHIEIMRHHGILGAFGGLSVVAAAQGETGRPFGIGALVGSTVGLALGNMASKKYEYTRGDARYATNMSSVGVGIGFAISSQIAINGDGGEGLILIPAGFGVLGTIIGQRNAQGVNLTGRQGSTINYASGGAALLGLGIAAIVQSDSPAVILGLASGFALVTQEYLFAKYRNENLNLNLSRSSAVKGINYDLTFRPENYIVNQKLQAGATLFSNYSLLSNPIINLNFKF</sequence>
<reference evidence="2 3" key="1">
    <citation type="submission" date="2016-10" db="EMBL/GenBank/DDBJ databases">
        <authorList>
            <person name="Varghese N."/>
            <person name="Submissions S."/>
        </authorList>
    </citation>
    <scope>NUCLEOTIDE SEQUENCE [LARGE SCALE GENOMIC DNA]</scope>
    <source>
        <strain evidence="2 3">DSM 17997</strain>
    </source>
</reference>
<organism evidence="2 3">
    <name type="scientific">Rhodonellum ikkaensis</name>
    <dbReference type="NCBI Taxonomy" id="336829"/>
    <lineage>
        <taxon>Bacteria</taxon>
        <taxon>Pseudomonadati</taxon>
        <taxon>Bacteroidota</taxon>
        <taxon>Cytophagia</taxon>
        <taxon>Cytophagales</taxon>
        <taxon>Cytophagaceae</taxon>
        <taxon>Rhodonellum</taxon>
    </lineage>
</organism>
<feature type="transmembrane region" description="Helical" evidence="1">
    <location>
        <begin position="141"/>
        <end position="160"/>
    </location>
</feature>
<keyword evidence="1" id="KW-1133">Transmembrane helix</keyword>
<dbReference type="RefSeq" id="WP_019598148.1">
    <property type="nucleotide sequence ID" value="NZ_FNQC01000008.1"/>
</dbReference>
<proteinExistence type="predicted"/>
<evidence type="ECO:0000256" key="1">
    <source>
        <dbReference type="SAM" id="Phobius"/>
    </source>
</evidence>
<dbReference type="EMBL" id="FNQC01000008">
    <property type="protein sequence ID" value="SDZ25275.1"/>
    <property type="molecule type" value="Genomic_DNA"/>
</dbReference>
<evidence type="ECO:0000313" key="3">
    <source>
        <dbReference type="Proteomes" id="UP000199663"/>
    </source>
</evidence>
<keyword evidence="3" id="KW-1185">Reference proteome</keyword>
<comment type="caution">
    <text evidence="2">The sequence shown here is derived from an EMBL/GenBank/DDBJ whole genome shotgun (WGS) entry which is preliminary data.</text>
</comment>
<name>A0A1H3RIU9_9BACT</name>
<accession>A0A1H3RIU9</accession>
<keyword evidence="1" id="KW-0812">Transmembrane</keyword>
<feature type="transmembrane region" description="Helical" evidence="1">
    <location>
        <begin position="322"/>
        <end position="342"/>
    </location>
</feature>
<dbReference type="Proteomes" id="UP000199663">
    <property type="component" value="Unassembled WGS sequence"/>
</dbReference>
<feature type="transmembrane region" description="Helical" evidence="1">
    <location>
        <begin position="263"/>
        <end position="282"/>
    </location>
</feature>
<feature type="transmembrane region" description="Helical" evidence="1">
    <location>
        <begin position="379"/>
        <end position="398"/>
    </location>
</feature>
<gene>
    <name evidence="2" type="ORF">SAMN05444412_108129</name>
</gene>
<feature type="transmembrane region" description="Helical" evidence="1">
    <location>
        <begin position="294"/>
        <end position="316"/>
    </location>
</feature>
<protein>
    <submittedName>
        <fullName evidence="2">Uncharacterized protein</fullName>
    </submittedName>
</protein>
<evidence type="ECO:0000313" key="2">
    <source>
        <dbReference type="EMBL" id="SDZ25275.1"/>
    </source>
</evidence>
<keyword evidence="1" id="KW-0472">Membrane</keyword>
<feature type="transmembrane region" description="Helical" evidence="1">
    <location>
        <begin position="204"/>
        <end position="221"/>
    </location>
</feature>
<feature type="transmembrane region" description="Helical" evidence="1">
    <location>
        <begin position="354"/>
        <end position="373"/>
    </location>
</feature>
<feature type="transmembrane region" description="Helical" evidence="1">
    <location>
        <begin position="181"/>
        <end position="198"/>
    </location>
</feature>